<keyword evidence="3" id="KW-1185">Reference proteome</keyword>
<dbReference type="InterPro" id="IPR055235">
    <property type="entry name" value="ASD1_cat"/>
</dbReference>
<proteinExistence type="predicted"/>
<comment type="caution">
    <text evidence="2">The sequence shown here is derived from an EMBL/GenBank/DDBJ whole genome shotgun (WGS) entry which is preliminary data.</text>
</comment>
<dbReference type="PANTHER" id="PTHR31776">
    <property type="entry name" value="ALPHA-L-ARABINOFURANOSIDASE 1"/>
    <property type="match status" value="1"/>
</dbReference>
<sequence length="166" mass="19187">MGHPEPFDFRYVAVGNEDYGKKNYCGNYLKFYDAIRHAYPDIKLSPIVTALLDNLIILPISIIYDYHIYSDANMVFCLAHKFDHASHIGPKDFVNEYAVTGNDMNLLAALAVAGYRFKNLCSLLFLELHPFWHYFEIYSFSQLKLGSNLHDRSKEYVATLISQRSF</sequence>
<organism evidence="2 3">
    <name type="scientific">Rhododendron griersonianum</name>
    <dbReference type="NCBI Taxonomy" id="479676"/>
    <lineage>
        <taxon>Eukaryota</taxon>
        <taxon>Viridiplantae</taxon>
        <taxon>Streptophyta</taxon>
        <taxon>Embryophyta</taxon>
        <taxon>Tracheophyta</taxon>
        <taxon>Spermatophyta</taxon>
        <taxon>Magnoliopsida</taxon>
        <taxon>eudicotyledons</taxon>
        <taxon>Gunneridae</taxon>
        <taxon>Pentapetalae</taxon>
        <taxon>asterids</taxon>
        <taxon>Ericales</taxon>
        <taxon>Ericaceae</taxon>
        <taxon>Ericoideae</taxon>
        <taxon>Rhodoreae</taxon>
        <taxon>Rhododendron</taxon>
    </lineage>
</organism>
<evidence type="ECO:0000313" key="3">
    <source>
        <dbReference type="Proteomes" id="UP000823749"/>
    </source>
</evidence>
<dbReference type="SUPFAM" id="SSF51445">
    <property type="entry name" value="(Trans)glycosidases"/>
    <property type="match status" value="1"/>
</dbReference>
<reference evidence="2" key="1">
    <citation type="submission" date="2020-08" db="EMBL/GenBank/DDBJ databases">
        <title>Plant Genome Project.</title>
        <authorList>
            <person name="Zhang R.-G."/>
        </authorList>
    </citation>
    <scope>NUCLEOTIDE SEQUENCE</scope>
    <source>
        <strain evidence="2">WSP0</strain>
        <tissue evidence="2">Leaf</tissue>
    </source>
</reference>
<gene>
    <name evidence="2" type="ORF">RHGRI_010732</name>
</gene>
<name>A0AAV6KK60_9ERIC</name>
<protein>
    <recommendedName>
        <fullName evidence="1">Alpha-L-arabinofuranosidase 1 catalytic domain-containing protein</fullName>
    </recommendedName>
</protein>
<dbReference type="GO" id="GO:0046556">
    <property type="term" value="F:alpha-L-arabinofuranosidase activity"/>
    <property type="evidence" value="ECO:0007669"/>
    <property type="project" value="TreeGrafter"/>
</dbReference>
<dbReference type="Pfam" id="PF22848">
    <property type="entry name" value="ASD1_dom"/>
    <property type="match status" value="1"/>
</dbReference>
<evidence type="ECO:0000313" key="2">
    <source>
        <dbReference type="EMBL" id="KAG5552725.1"/>
    </source>
</evidence>
<dbReference type="PANTHER" id="PTHR31776:SF0">
    <property type="entry name" value="ALPHA-L-ARABINOFURANOSIDASE 1"/>
    <property type="match status" value="1"/>
</dbReference>
<accession>A0AAV6KK60</accession>
<dbReference type="InterPro" id="IPR051563">
    <property type="entry name" value="Glycosyl_Hydrolase_51"/>
</dbReference>
<evidence type="ECO:0000259" key="1">
    <source>
        <dbReference type="Pfam" id="PF22848"/>
    </source>
</evidence>
<feature type="domain" description="Alpha-L-arabinofuranosidase 1 catalytic" evidence="1">
    <location>
        <begin position="2"/>
        <end position="85"/>
    </location>
</feature>
<dbReference type="InterPro" id="IPR017853">
    <property type="entry name" value="GH"/>
</dbReference>
<dbReference type="Proteomes" id="UP000823749">
    <property type="component" value="Chromosome 4"/>
</dbReference>
<dbReference type="Gene3D" id="3.20.20.80">
    <property type="entry name" value="Glycosidases"/>
    <property type="match status" value="1"/>
</dbReference>
<dbReference type="EMBL" id="JACTNZ010000004">
    <property type="protein sequence ID" value="KAG5552725.1"/>
    <property type="molecule type" value="Genomic_DNA"/>
</dbReference>
<dbReference type="AlphaFoldDB" id="A0AAV6KK60"/>